<proteinExistence type="inferred from homology"/>
<keyword evidence="2" id="KW-0645">Protease</keyword>
<reference evidence="8" key="2">
    <citation type="submission" date="2025-08" db="UniProtKB">
        <authorList>
            <consortium name="Ensembl"/>
        </authorList>
    </citation>
    <scope>IDENTIFICATION</scope>
</reference>
<evidence type="ECO:0000256" key="2">
    <source>
        <dbReference type="ARBA" id="ARBA00022670"/>
    </source>
</evidence>
<feature type="chain" id="PRO_5034815833" description="Dipeptidyl peptidase 7" evidence="7">
    <location>
        <begin position="27"/>
        <end position="451"/>
    </location>
</feature>
<dbReference type="Gene3D" id="3.40.50.1820">
    <property type="entry name" value="alpha/beta hydrolase"/>
    <property type="match status" value="1"/>
</dbReference>
<dbReference type="AlphaFoldDB" id="A0A8C2SN40"/>
<feature type="compositionally biased region" description="Basic and acidic residues" evidence="6">
    <location>
        <begin position="403"/>
        <end position="415"/>
    </location>
</feature>
<evidence type="ECO:0000313" key="8">
    <source>
        <dbReference type="Ensembl" id="ENSCHIP00010044740.1"/>
    </source>
</evidence>
<comment type="similarity">
    <text evidence="1">Belongs to the peptidase S28 family.</text>
</comment>
<evidence type="ECO:0000256" key="6">
    <source>
        <dbReference type="SAM" id="MobiDB-lite"/>
    </source>
</evidence>
<dbReference type="InterPro" id="IPR029058">
    <property type="entry name" value="AB_hydrolase_fold"/>
</dbReference>
<sequence length="451" mass="49841">MRPHPWPTLPWALVLLLGLQPRGLEARAHRPKDPEFQEAYFEQLLDHFNFERFGNKTFLQRFLLTEKFWKRGEGPIFFYTGNEGDVWSFANNSGFILELAAQQGALVVFAEHRYYGKSLPFGERSTWRGYTELLTVEQALADFAGLLRALRRELEAPDAPAIAFGGSYGGMLSAYLRIKYPHLVAGALAASAPVVSAAGLGDPYQFFQDVSADFQGQSPECARAVQDAFRQIRDLFQQGAPHVISQEFGTCQPLSGPKDLNQLFGFARNAFTVLAMMDYPYATDFVGHLPAHPVQVGCSRLLSESSRITGLRSLAGASAPLPRPVLSVGALSWWAAARPQEGGVGWGAPGRKWPPLWAPASFRKARSARGDTPRPSPPCWERARHVGCPAPRDQHPSPLWTHWTREPRPLQDPSERTGQVSRPLASAALSPRAGVQLLGHRAVLRHLLAVP</sequence>
<dbReference type="Pfam" id="PF05577">
    <property type="entry name" value="Peptidase_S28"/>
    <property type="match status" value="1"/>
</dbReference>
<feature type="region of interest" description="Disordered" evidence="6">
    <location>
        <begin position="390"/>
        <end position="424"/>
    </location>
</feature>
<evidence type="ECO:0000256" key="7">
    <source>
        <dbReference type="SAM" id="SignalP"/>
    </source>
</evidence>
<name>A0A8C2SN40_CAPHI</name>
<dbReference type="GO" id="GO:0008239">
    <property type="term" value="F:dipeptidyl-peptidase activity"/>
    <property type="evidence" value="ECO:0007669"/>
    <property type="project" value="TreeGrafter"/>
</dbReference>
<dbReference type="InterPro" id="IPR008758">
    <property type="entry name" value="Peptidase_S28"/>
</dbReference>
<feature type="signal peptide" evidence="7">
    <location>
        <begin position="1"/>
        <end position="26"/>
    </location>
</feature>
<organism evidence="8">
    <name type="scientific">Capra hircus</name>
    <name type="common">Goat</name>
    <dbReference type="NCBI Taxonomy" id="9925"/>
    <lineage>
        <taxon>Eukaryota</taxon>
        <taxon>Metazoa</taxon>
        <taxon>Chordata</taxon>
        <taxon>Craniata</taxon>
        <taxon>Vertebrata</taxon>
        <taxon>Euteleostomi</taxon>
        <taxon>Mammalia</taxon>
        <taxon>Eutheria</taxon>
        <taxon>Laurasiatheria</taxon>
        <taxon>Artiodactyla</taxon>
        <taxon>Ruminantia</taxon>
        <taxon>Pecora</taxon>
        <taxon>Bovidae</taxon>
        <taxon>Caprinae</taxon>
        <taxon>Capra</taxon>
    </lineage>
</organism>
<dbReference type="GO" id="GO:0070008">
    <property type="term" value="F:serine-type exopeptidase activity"/>
    <property type="evidence" value="ECO:0007669"/>
    <property type="project" value="InterPro"/>
</dbReference>
<reference evidence="8" key="1">
    <citation type="submission" date="2019-03" db="EMBL/GenBank/DDBJ databases">
        <title>Genome sequencing and reference-guided assembly of Black Bengal Goat (Capra hircus).</title>
        <authorList>
            <person name="Siddiki A.Z."/>
            <person name="Baten A."/>
            <person name="Billah M."/>
            <person name="Alam M.A.U."/>
            <person name="Shawrob K.S.M."/>
            <person name="Saha S."/>
            <person name="Chowdhury M."/>
            <person name="Rahman A.H."/>
            <person name="Stear M."/>
            <person name="Miah G."/>
            <person name="Das G.B."/>
            <person name="Hossain M.M."/>
            <person name="Kumkum M."/>
            <person name="Islam M.S."/>
            <person name="Mollah A.M."/>
            <person name="Ahsan A."/>
            <person name="Tusar F."/>
            <person name="Khan M.K.I."/>
        </authorList>
    </citation>
    <scope>NUCLEOTIDE SEQUENCE [LARGE SCALE GENOMIC DNA]</scope>
</reference>
<dbReference type="PANTHER" id="PTHR11010">
    <property type="entry name" value="PROTEASE S28 PRO-X CARBOXYPEPTIDASE-RELATED"/>
    <property type="match status" value="1"/>
</dbReference>
<evidence type="ECO:0008006" key="9">
    <source>
        <dbReference type="Google" id="ProtNLM"/>
    </source>
</evidence>
<keyword evidence="4" id="KW-0378">Hydrolase</keyword>
<evidence type="ECO:0000256" key="5">
    <source>
        <dbReference type="ARBA" id="ARBA00023180"/>
    </source>
</evidence>
<dbReference type="GO" id="GO:0031982">
    <property type="term" value="C:vesicle"/>
    <property type="evidence" value="ECO:0007669"/>
    <property type="project" value="TreeGrafter"/>
</dbReference>
<dbReference type="PANTHER" id="PTHR11010:SF107">
    <property type="entry name" value="DIPEPTIDYL PEPTIDASE 2"/>
    <property type="match status" value="1"/>
</dbReference>
<keyword evidence="3 7" id="KW-0732">Signal</keyword>
<dbReference type="FunFam" id="3.40.50.1820:FF:000484">
    <property type="entry name" value="Dipeptidyl peptidase 2"/>
    <property type="match status" value="1"/>
</dbReference>
<evidence type="ECO:0000256" key="3">
    <source>
        <dbReference type="ARBA" id="ARBA00022729"/>
    </source>
</evidence>
<dbReference type="Ensembl" id="ENSCHIT00010062068.1">
    <property type="protein sequence ID" value="ENSCHIP00010044740.1"/>
    <property type="gene ID" value="ENSCHIG00010032444.1"/>
</dbReference>
<evidence type="ECO:0000256" key="4">
    <source>
        <dbReference type="ARBA" id="ARBA00022801"/>
    </source>
</evidence>
<dbReference type="GO" id="GO:0006508">
    <property type="term" value="P:proteolysis"/>
    <property type="evidence" value="ECO:0007669"/>
    <property type="project" value="UniProtKB-KW"/>
</dbReference>
<protein>
    <recommendedName>
        <fullName evidence="9">Dipeptidyl peptidase 7</fullName>
    </recommendedName>
</protein>
<evidence type="ECO:0000256" key="1">
    <source>
        <dbReference type="ARBA" id="ARBA00011079"/>
    </source>
</evidence>
<keyword evidence="5" id="KW-0325">Glycoprotein</keyword>
<accession>A0A8C2SN40</accession>
<dbReference type="SUPFAM" id="SSF53474">
    <property type="entry name" value="alpha/beta-Hydrolases"/>
    <property type="match status" value="1"/>
</dbReference>